<dbReference type="EMBL" id="JBHUGD010000003">
    <property type="protein sequence ID" value="MFD1947072.1"/>
    <property type="molecule type" value="Genomic_DNA"/>
</dbReference>
<dbReference type="Proteomes" id="UP001597351">
    <property type="component" value="Unassembled WGS sequence"/>
</dbReference>
<reference evidence="3" key="1">
    <citation type="journal article" date="2019" name="Int. J. Syst. Evol. Microbiol.">
        <title>The Global Catalogue of Microorganisms (GCM) 10K type strain sequencing project: providing services to taxonomists for standard genome sequencing and annotation.</title>
        <authorList>
            <consortium name="The Broad Institute Genomics Platform"/>
            <consortium name="The Broad Institute Genome Sequencing Center for Infectious Disease"/>
            <person name="Wu L."/>
            <person name="Ma J."/>
        </authorList>
    </citation>
    <scope>NUCLEOTIDE SEQUENCE [LARGE SCALE GENOMIC DNA]</scope>
    <source>
        <strain evidence="3">CGMCC 1.12477</strain>
    </source>
</reference>
<gene>
    <name evidence="2" type="ORF">ACFSDE_09735</name>
</gene>
<feature type="chain" id="PRO_5047030497" description="GerMN domain-containing protein" evidence="1">
    <location>
        <begin position="20"/>
        <end position="287"/>
    </location>
</feature>
<dbReference type="RefSeq" id="WP_343917825.1">
    <property type="nucleotide sequence ID" value="NZ_BAAAJT010000002.1"/>
</dbReference>
<accession>A0ABW4TK66</accession>
<comment type="caution">
    <text evidence="2">The sequence shown here is derived from an EMBL/GenBank/DDBJ whole genome shotgun (WGS) entry which is preliminary data.</text>
</comment>
<evidence type="ECO:0000313" key="3">
    <source>
        <dbReference type="Proteomes" id="UP001597351"/>
    </source>
</evidence>
<evidence type="ECO:0008006" key="4">
    <source>
        <dbReference type="Google" id="ProtNLM"/>
    </source>
</evidence>
<feature type="signal peptide" evidence="1">
    <location>
        <begin position="1"/>
        <end position="19"/>
    </location>
</feature>
<protein>
    <recommendedName>
        <fullName evidence="4">GerMN domain-containing protein</fullName>
    </recommendedName>
</protein>
<name>A0ABW4TK66_9ACTN</name>
<keyword evidence="3" id="KW-1185">Reference proteome</keyword>
<evidence type="ECO:0000256" key="1">
    <source>
        <dbReference type="SAM" id="SignalP"/>
    </source>
</evidence>
<organism evidence="2 3">
    <name type="scientific">Nocardioides aestuarii</name>
    <dbReference type="NCBI Taxonomy" id="252231"/>
    <lineage>
        <taxon>Bacteria</taxon>
        <taxon>Bacillati</taxon>
        <taxon>Actinomycetota</taxon>
        <taxon>Actinomycetes</taxon>
        <taxon>Propionibacteriales</taxon>
        <taxon>Nocardioidaceae</taxon>
        <taxon>Nocardioides</taxon>
    </lineage>
</organism>
<proteinExistence type="predicted"/>
<evidence type="ECO:0000313" key="2">
    <source>
        <dbReference type="EMBL" id="MFD1947072.1"/>
    </source>
</evidence>
<sequence>MRLLLAVTLLLAPSGCALGGGPVDELAADDRARLYYLLAEPTFDGASLLTTYETPVDATGDPGYDALHALLTNQAPEGKLDGFNFAVGENGEPVVDVESVTHEDGVVEVSLRGDTRDPYPALDLCCIPETEAVVQSLVLTVQAALDTDDPVRFDVRSMWFDDVRGLHEADPSVVVPPLAEGSGVTEVAVATYPPAEAHVQPLVQGRVGVEDGCVVLDGRPTIWPDGWTAWQTGQGVVLLDETGRLAVREGQRLHASGLVGSARLEGPCVARGDRVAGIFGDVTVGRR</sequence>
<keyword evidence="1" id="KW-0732">Signal</keyword>